<dbReference type="PANTHER" id="PTHR43569">
    <property type="entry name" value="AMIDOHYDROLASE"/>
    <property type="match status" value="1"/>
</dbReference>
<proteinExistence type="inferred from homology"/>
<feature type="domain" description="Amidohydrolase-related" evidence="2">
    <location>
        <begin position="2"/>
        <end position="286"/>
    </location>
</feature>
<dbReference type="PANTHER" id="PTHR43569:SF2">
    <property type="entry name" value="AMIDOHYDROLASE-RELATED DOMAIN-CONTAINING PROTEIN"/>
    <property type="match status" value="1"/>
</dbReference>
<dbReference type="OrthoDB" id="5450317at2"/>
<dbReference type="InterPro" id="IPR032466">
    <property type="entry name" value="Metal_Hydrolase"/>
</dbReference>
<dbReference type="InterPro" id="IPR006680">
    <property type="entry name" value="Amidohydro-rel"/>
</dbReference>
<dbReference type="GO" id="GO:0016787">
    <property type="term" value="F:hydrolase activity"/>
    <property type="evidence" value="ECO:0007669"/>
    <property type="project" value="UniProtKB-KW"/>
</dbReference>
<gene>
    <name evidence="3" type="ORF">FMM08_10610</name>
</gene>
<keyword evidence="4" id="KW-1185">Reference proteome</keyword>
<evidence type="ECO:0000313" key="4">
    <source>
        <dbReference type="Proteomes" id="UP000321234"/>
    </source>
</evidence>
<sequence length="294" mass="30901">MDAHHHLWDPADPGQDWLAAPEHTAIDRTFTADDLREAAAGGVDGRALGATVVVQSVCTLAESRALLATAAADPLLAGVVGWVDLTGDVVGQLDQLRSGPGGELLVGVRHLVQGEADPSWVLRDDVQRGLRGLAGHGLAFDLLVRQPQRAAGVEGARRAAEHGLVTVLDHAGKPDVRPGAPSGALDAWCDEVRALAGVEGSVCKVSGVVSEVGDAGRDDDAVRRVLDVLLDAFGPQRLAFGSDWPVCLLTSSWRGWADLVAEHAEQLAPAERDALFGETAHRAYRLPTRATSTT</sequence>
<accession>A0A5C8ZI71</accession>
<protein>
    <submittedName>
        <fullName evidence="3">Amidohydrolase family protein</fullName>
    </submittedName>
</protein>
<evidence type="ECO:0000259" key="2">
    <source>
        <dbReference type="Pfam" id="PF04909"/>
    </source>
</evidence>
<evidence type="ECO:0000256" key="1">
    <source>
        <dbReference type="ARBA" id="ARBA00038310"/>
    </source>
</evidence>
<dbReference type="AlphaFoldDB" id="A0A5C8ZI71"/>
<organism evidence="3 4">
    <name type="scientific">Quadrisphaera setariae</name>
    <dbReference type="NCBI Taxonomy" id="2593304"/>
    <lineage>
        <taxon>Bacteria</taxon>
        <taxon>Bacillati</taxon>
        <taxon>Actinomycetota</taxon>
        <taxon>Actinomycetes</taxon>
        <taxon>Kineosporiales</taxon>
        <taxon>Kineosporiaceae</taxon>
        <taxon>Quadrisphaera</taxon>
    </lineage>
</organism>
<dbReference type="Pfam" id="PF04909">
    <property type="entry name" value="Amidohydro_2"/>
    <property type="match status" value="1"/>
</dbReference>
<name>A0A5C8ZI71_9ACTN</name>
<evidence type="ECO:0000313" key="3">
    <source>
        <dbReference type="EMBL" id="TXR56570.1"/>
    </source>
</evidence>
<dbReference type="EMBL" id="VKAC01000005">
    <property type="protein sequence ID" value="TXR56570.1"/>
    <property type="molecule type" value="Genomic_DNA"/>
</dbReference>
<comment type="caution">
    <text evidence="3">The sequence shown here is derived from an EMBL/GenBank/DDBJ whole genome shotgun (WGS) entry which is preliminary data.</text>
</comment>
<dbReference type="SUPFAM" id="SSF51556">
    <property type="entry name" value="Metallo-dependent hydrolases"/>
    <property type="match status" value="1"/>
</dbReference>
<dbReference type="Gene3D" id="3.20.20.140">
    <property type="entry name" value="Metal-dependent hydrolases"/>
    <property type="match status" value="1"/>
</dbReference>
<keyword evidence="3" id="KW-0378">Hydrolase</keyword>
<dbReference type="InterPro" id="IPR052350">
    <property type="entry name" value="Metallo-dep_Lactonases"/>
</dbReference>
<comment type="similarity">
    <text evidence="1">Belongs to the metallo-dependent hydrolases superfamily.</text>
</comment>
<reference evidence="3 4" key="1">
    <citation type="submission" date="2019-07" db="EMBL/GenBank/DDBJ databases">
        <title>Quadrisphaera sp. strain DD2A genome sequencing and assembly.</title>
        <authorList>
            <person name="Kim I."/>
        </authorList>
    </citation>
    <scope>NUCLEOTIDE SEQUENCE [LARGE SCALE GENOMIC DNA]</scope>
    <source>
        <strain evidence="3 4">DD2A</strain>
    </source>
</reference>
<dbReference type="Proteomes" id="UP000321234">
    <property type="component" value="Unassembled WGS sequence"/>
</dbReference>